<name>A0ABX4I3N7_9GAMM</name>
<feature type="domain" description="Methyltransferase small" evidence="6">
    <location>
        <begin position="168"/>
        <end position="335"/>
    </location>
</feature>
<keyword evidence="4" id="KW-0808">Transferase</keyword>
<keyword evidence="5" id="KW-0949">S-adenosyl-L-methionine</keyword>
<dbReference type="Proteomes" id="UP000218427">
    <property type="component" value="Unassembled WGS sequence"/>
</dbReference>
<dbReference type="GO" id="GO:0008168">
    <property type="term" value="F:methyltransferase activity"/>
    <property type="evidence" value="ECO:0007669"/>
    <property type="project" value="UniProtKB-KW"/>
</dbReference>
<reference evidence="7" key="1">
    <citation type="submission" date="2017-08" db="EMBL/GenBank/DDBJ databases">
        <title>Microbulbifer marisrubri sp. nov., a halophilic alphaproteobacterium isolated from marine sediment of the Yellow Sea, China.</title>
        <authorList>
            <person name="Zhang G."/>
            <person name="Xiong Q."/>
        </authorList>
    </citation>
    <scope>NUCLEOTIDE SEQUENCE [LARGE SCALE GENOMIC DNA]</scope>
    <source>
        <strain evidence="7">WRN-8</strain>
    </source>
</reference>
<evidence type="ECO:0000256" key="2">
    <source>
        <dbReference type="ARBA" id="ARBA00022552"/>
    </source>
</evidence>
<organism evidence="7 8">
    <name type="scientific">Microbulbifer flavimaris</name>
    <dbReference type="NCBI Taxonomy" id="1781068"/>
    <lineage>
        <taxon>Bacteria</taxon>
        <taxon>Pseudomonadati</taxon>
        <taxon>Pseudomonadota</taxon>
        <taxon>Gammaproteobacteria</taxon>
        <taxon>Cellvibrionales</taxon>
        <taxon>Microbulbiferaceae</taxon>
        <taxon>Microbulbifer</taxon>
    </lineage>
</organism>
<accession>A0ABX4I3N7</accession>
<dbReference type="InterPro" id="IPR002052">
    <property type="entry name" value="DNA_methylase_N6_adenine_CS"/>
</dbReference>
<keyword evidence="3 7" id="KW-0489">Methyltransferase</keyword>
<dbReference type="EMBL" id="LRFG02000001">
    <property type="protein sequence ID" value="PCO07035.1"/>
    <property type="molecule type" value="Genomic_DNA"/>
</dbReference>
<dbReference type="InterPro" id="IPR029063">
    <property type="entry name" value="SAM-dependent_MTases_sf"/>
</dbReference>
<dbReference type="Pfam" id="PF05175">
    <property type="entry name" value="MTS"/>
    <property type="match status" value="1"/>
</dbReference>
<keyword evidence="8" id="KW-1185">Reference proteome</keyword>
<gene>
    <name evidence="7" type="ORF">AWR36_004700</name>
</gene>
<keyword evidence="2" id="KW-0698">rRNA processing</keyword>
<dbReference type="CDD" id="cd02440">
    <property type="entry name" value="AdoMet_MTases"/>
    <property type="match status" value="1"/>
</dbReference>
<dbReference type="PANTHER" id="PTHR47816">
    <property type="entry name" value="RIBOSOMAL RNA SMALL SUBUNIT METHYLTRANSFERASE C"/>
    <property type="match status" value="1"/>
</dbReference>
<evidence type="ECO:0000259" key="6">
    <source>
        <dbReference type="Pfam" id="PF05175"/>
    </source>
</evidence>
<protein>
    <submittedName>
        <fullName evidence="7">rRNA methyltransferase</fullName>
    </submittedName>
</protein>
<dbReference type="PANTHER" id="PTHR47816:SF4">
    <property type="entry name" value="RIBOSOMAL RNA SMALL SUBUNIT METHYLTRANSFERASE C"/>
    <property type="match status" value="1"/>
</dbReference>
<dbReference type="GO" id="GO:0032259">
    <property type="term" value="P:methylation"/>
    <property type="evidence" value="ECO:0007669"/>
    <property type="project" value="UniProtKB-KW"/>
</dbReference>
<keyword evidence="1" id="KW-0963">Cytoplasm</keyword>
<proteinExistence type="predicted"/>
<dbReference type="SUPFAM" id="SSF53335">
    <property type="entry name" value="S-adenosyl-L-methionine-dependent methyltransferases"/>
    <property type="match status" value="1"/>
</dbReference>
<evidence type="ECO:0000313" key="7">
    <source>
        <dbReference type="EMBL" id="PCO07035.1"/>
    </source>
</evidence>
<dbReference type="InterPro" id="IPR046977">
    <property type="entry name" value="RsmC/RlmG"/>
</dbReference>
<dbReference type="Gene3D" id="3.40.50.150">
    <property type="entry name" value="Vaccinia Virus protein VP39"/>
    <property type="match status" value="2"/>
</dbReference>
<evidence type="ECO:0000256" key="4">
    <source>
        <dbReference type="ARBA" id="ARBA00022679"/>
    </source>
</evidence>
<evidence type="ECO:0000256" key="1">
    <source>
        <dbReference type="ARBA" id="ARBA00022490"/>
    </source>
</evidence>
<dbReference type="InterPro" id="IPR007848">
    <property type="entry name" value="Small_mtfrase_dom"/>
</dbReference>
<dbReference type="PRINTS" id="PR00507">
    <property type="entry name" value="N12N6MTFRASE"/>
</dbReference>
<sequence length="345" mass="38041">MSTLLQQLLMENPSETLWIADENSKSLLFSGFSYSGDLLTNRWDIARLAEGKVRHSFFNDFRLDETERHYRRIVYPVSKEKAVVHHVINECHRALGLGGELALLGGKQSGIKTYAAKTASCFGSSKQLEKHGSEYLSLNILHSPLSAENRLDEDNYPELRALEKIDGLCSKPGLFGWNKVDTGSALLAGTFDEHKPTDGASVVDLGCGYGYLSTELAKCGDFHFTATDNNAAALIACRENFKRRDLRGTVVPSDAGAELGDGIADLVICNPPFHQGFQMEGDLTSRFLSNAARLLRRSGRALFVVNEFIPLGKKSLHYFSSAKLLLRDKGFCVYRLDGPLDGTAK</sequence>
<evidence type="ECO:0000256" key="5">
    <source>
        <dbReference type="ARBA" id="ARBA00022691"/>
    </source>
</evidence>
<comment type="caution">
    <text evidence="7">The sequence shown here is derived from an EMBL/GenBank/DDBJ whole genome shotgun (WGS) entry which is preliminary data.</text>
</comment>
<evidence type="ECO:0000313" key="8">
    <source>
        <dbReference type="Proteomes" id="UP000218427"/>
    </source>
</evidence>
<dbReference type="RefSeq" id="WP_067081610.1">
    <property type="nucleotide sequence ID" value="NZ_LRFG02000001.1"/>
</dbReference>
<dbReference type="PROSITE" id="PS00092">
    <property type="entry name" value="N6_MTASE"/>
    <property type="match status" value="1"/>
</dbReference>
<evidence type="ECO:0000256" key="3">
    <source>
        <dbReference type="ARBA" id="ARBA00022603"/>
    </source>
</evidence>